<comment type="subcellular location">
    <subcellularLocation>
        <location evidence="1">Cell outer membrane</location>
        <topology evidence="1">Multi-pass membrane protein</topology>
    </subcellularLocation>
</comment>
<comment type="caution">
    <text evidence="4">The sequence shown here is derived from an EMBL/GenBank/DDBJ whole genome shotgun (WGS) entry which is preliminary data.</text>
</comment>
<evidence type="ECO:0000256" key="2">
    <source>
        <dbReference type="PIRSR" id="PIRSR029681-1"/>
    </source>
</evidence>
<reference evidence="4 5" key="1">
    <citation type="submission" date="2023-07" db="EMBL/GenBank/DDBJ databases">
        <authorList>
            <person name="Peeters C."/>
        </authorList>
    </citation>
    <scope>NUCLEOTIDE SEQUENCE [LARGE SCALE GENOMIC DNA]</scope>
    <source>
        <strain evidence="4 5">LMG 18096</strain>
    </source>
</reference>
<evidence type="ECO:0000256" key="1">
    <source>
        <dbReference type="PIRNR" id="PIRNR029681"/>
    </source>
</evidence>
<evidence type="ECO:0000313" key="5">
    <source>
        <dbReference type="Proteomes" id="UP001189663"/>
    </source>
</evidence>
<dbReference type="GO" id="GO:0009279">
    <property type="term" value="C:cell outer membrane"/>
    <property type="evidence" value="ECO:0007669"/>
    <property type="project" value="UniProtKB-SubCell"/>
</dbReference>
<comment type="catalytic activity">
    <reaction evidence="1">
        <text>a 3-(acyloxy)acyl derivative of bacterial toxin + H2O = a 3-hydroxyacyl derivative of bacterial toxin + a fatty acid + H(+)</text>
        <dbReference type="Rhea" id="RHEA:12032"/>
        <dbReference type="ChEBI" id="CHEBI:15377"/>
        <dbReference type="ChEBI" id="CHEBI:15378"/>
        <dbReference type="ChEBI" id="CHEBI:28868"/>
        <dbReference type="ChEBI" id="CHEBI:136853"/>
        <dbReference type="ChEBI" id="CHEBI:140675"/>
        <dbReference type="EC" id="3.1.1.77"/>
    </reaction>
</comment>
<comment type="similarity">
    <text evidence="1">Belongs to the PagL family.</text>
</comment>
<feature type="active site" description="Charge relay system" evidence="2">
    <location>
        <position position="189"/>
    </location>
</feature>
<keyword evidence="1" id="KW-0998">Cell outer membrane</keyword>
<dbReference type="Gene3D" id="2.40.160.20">
    <property type="match status" value="1"/>
</dbReference>
<dbReference type="Pfam" id="PF09411">
    <property type="entry name" value="PagL"/>
    <property type="match status" value="1"/>
</dbReference>
<dbReference type="GO" id="GO:0050528">
    <property type="term" value="F:acyloxyacyl hydrolase activity"/>
    <property type="evidence" value="ECO:0007669"/>
    <property type="project" value="UniProtKB-EC"/>
</dbReference>
<dbReference type="SUPFAM" id="SSF56925">
    <property type="entry name" value="OMPA-like"/>
    <property type="match status" value="1"/>
</dbReference>
<protein>
    <recommendedName>
        <fullName evidence="1">Lipid A deacylase</fullName>
        <ecNumber evidence="1">3.1.1.77</ecNumber>
    </recommendedName>
    <alternativeName>
        <fullName evidence="1">LPS 3-O-deacylase</fullName>
    </alternativeName>
    <alternativeName>
        <fullName evidence="1">Outer membrane enzyme</fullName>
    </alternativeName>
</protein>
<feature type="active site" description="Charge relay system" evidence="2">
    <location>
        <position position="191"/>
    </location>
</feature>
<dbReference type="InterPro" id="IPR011250">
    <property type="entry name" value="OMP/PagP_B-barrel"/>
</dbReference>
<proteinExistence type="inferred from homology"/>
<comment type="function">
    <text evidence="1">Has lipid A 3-O-deacylase activity. Hydrolyzes the ester bond at the 3 position of lipid A, a bioactive component of lipopolysaccharide (LPS), thereby releasing the primary fatty acyl moiety.</text>
</comment>
<dbReference type="InterPro" id="IPR018550">
    <property type="entry name" value="Lipid-A_deacylase-rel"/>
</dbReference>
<dbReference type="Proteomes" id="UP001189663">
    <property type="component" value="Unassembled WGS sequence"/>
</dbReference>
<keyword evidence="5" id="KW-1185">Reference proteome</keyword>
<evidence type="ECO:0000313" key="4">
    <source>
        <dbReference type="EMBL" id="CAJ0774958.1"/>
    </source>
</evidence>
<feature type="site" description="Critical for activity" evidence="3">
    <location>
        <position position="192"/>
    </location>
</feature>
<sequence length="213" mass="23497">MSAARVVADAVAPIHARRSTDSALSLMIRSALPRSAKLLAAALGAATLFAALPAQADPSVRVIYGKDNKHGIEKYGVDLDFDSGFHWGNPEGWFVNLDWEVALGQWRSTKGTNRQNITEFGVTPLFRLEKRGGSWVPFIEAGVGPRLLSHVSTSNEHYFSTAFQFSDMIGVGVAFGSKQQFQMGYRFEHLSNASIKRPNPGTDLNELYLRYTF</sequence>
<evidence type="ECO:0000256" key="3">
    <source>
        <dbReference type="PIRSR" id="PIRSR029681-2"/>
    </source>
</evidence>
<comment type="subunit">
    <text evidence="1">Homodimer.</text>
</comment>
<dbReference type="AlphaFoldDB" id="A0ABC8QCV6"/>
<gene>
    <name evidence="4" type="primary">pagL</name>
    <name evidence="4" type="ORF">LMG18096_00341</name>
</gene>
<keyword evidence="1" id="KW-0472">Membrane</keyword>
<dbReference type="EMBL" id="CATZAT010000001">
    <property type="protein sequence ID" value="CAJ0774958.1"/>
    <property type="molecule type" value="Genomic_DNA"/>
</dbReference>
<accession>A0ABC8QCV6</accession>
<keyword evidence="1 4" id="KW-0378">Hydrolase</keyword>
<dbReference type="PIRSF" id="PIRSF029681">
    <property type="entry name" value="PagL"/>
    <property type="match status" value="1"/>
</dbReference>
<dbReference type="EC" id="3.1.1.77" evidence="1"/>
<name>A0ABC8QCV6_9RALS</name>
<feature type="active site" description="Charge relay system" evidence="2">
    <location>
        <position position="203"/>
    </location>
</feature>
<organism evidence="4 5">
    <name type="scientific">Ralstonia holmesii</name>
    <dbReference type="NCBI Taxonomy" id="3058602"/>
    <lineage>
        <taxon>Bacteria</taxon>
        <taxon>Pseudomonadati</taxon>
        <taxon>Pseudomonadota</taxon>
        <taxon>Betaproteobacteria</taxon>
        <taxon>Burkholderiales</taxon>
        <taxon>Burkholderiaceae</taxon>
        <taxon>Ralstonia</taxon>
    </lineage>
</organism>